<keyword evidence="1" id="KW-0472">Membrane</keyword>
<accession>A0A1G2KTG7</accession>
<feature type="transmembrane region" description="Helical" evidence="1">
    <location>
        <begin position="12"/>
        <end position="35"/>
    </location>
</feature>
<dbReference type="EMBL" id="MHQN01000032">
    <property type="protein sequence ID" value="OHA02696.1"/>
    <property type="molecule type" value="Genomic_DNA"/>
</dbReference>
<reference evidence="2 3" key="1">
    <citation type="journal article" date="2016" name="Nat. Commun.">
        <title>Thousands of microbial genomes shed light on interconnected biogeochemical processes in an aquifer system.</title>
        <authorList>
            <person name="Anantharaman K."/>
            <person name="Brown C.T."/>
            <person name="Hug L.A."/>
            <person name="Sharon I."/>
            <person name="Castelle C.J."/>
            <person name="Probst A.J."/>
            <person name="Thomas B.C."/>
            <person name="Singh A."/>
            <person name="Wilkins M.J."/>
            <person name="Karaoz U."/>
            <person name="Brodie E.L."/>
            <person name="Williams K.H."/>
            <person name="Hubbard S.S."/>
            <person name="Banfield J.F."/>
        </authorList>
    </citation>
    <scope>NUCLEOTIDE SEQUENCE [LARGE SCALE GENOMIC DNA]</scope>
</reference>
<organism evidence="2 3">
    <name type="scientific">Candidatus Sungbacteria bacterium RIFCSPHIGHO2_02_FULL_53_17</name>
    <dbReference type="NCBI Taxonomy" id="1802275"/>
    <lineage>
        <taxon>Bacteria</taxon>
        <taxon>Candidatus Sungiibacteriota</taxon>
    </lineage>
</organism>
<sequence length="201" mass="22109">MATGMIRFQSGFTLLETVVALAVILAAVVGPVSLITRGLFTFSFSKNKVIASNLAQEGLEIVRLVRENNVACDTQNGPATWQWNRDPEGGILTRVRAGVDMESFTTISCGTAIISTPRLSVSCSGPLLYENDPLLDNYGMYGYRSGIQTAFSRCIDITSPPDAHDSDIPASAQMDVISTVTWNERGVERRVVLRERLYDWR</sequence>
<dbReference type="NCBIfam" id="TIGR02532">
    <property type="entry name" value="IV_pilin_GFxxxE"/>
    <property type="match status" value="1"/>
</dbReference>
<keyword evidence="1" id="KW-0812">Transmembrane</keyword>
<gene>
    <name evidence="2" type="ORF">A3C92_02640</name>
</gene>
<evidence type="ECO:0008006" key="4">
    <source>
        <dbReference type="Google" id="ProtNLM"/>
    </source>
</evidence>
<dbReference type="InterPro" id="IPR012902">
    <property type="entry name" value="N_methyl_site"/>
</dbReference>
<dbReference type="Proteomes" id="UP000177177">
    <property type="component" value="Unassembled WGS sequence"/>
</dbReference>
<evidence type="ECO:0000256" key="1">
    <source>
        <dbReference type="SAM" id="Phobius"/>
    </source>
</evidence>
<protein>
    <recommendedName>
        <fullName evidence="4">Type II secretion system protein GspI C-terminal domain-containing protein</fullName>
    </recommendedName>
</protein>
<keyword evidence="1" id="KW-1133">Transmembrane helix</keyword>
<name>A0A1G2KTG7_9BACT</name>
<evidence type="ECO:0000313" key="2">
    <source>
        <dbReference type="EMBL" id="OHA02696.1"/>
    </source>
</evidence>
<evidence type="ECO:0000313" key="3">
    <source>
        <dbReference type="Proteomes" id="UP000177177"/>
    </source>
</evidence>
<comment type="caution">
    <text evidence="2">The sequence shown here is derived from an EMBL/GenBank/DDBJ whole genome shotgun (WGS) entry which is preliminary data.</text>
</comment>
<proteinExistence type="predicted"/>
<dbReference type="AlphaFoldDB" id="A0A1G2KTG7"/>